<sequence>MIDLFALLSGFAILCVSALIAFTVRRLVPAALVITALTVLAAVAAVDFGLFASLTPLLVIYGNGALMGGVSGALYARKLAEEREG</sequence>
<feature type="transmembrane region" description="Helical" evidence="1">
    <location>
        <begin position="58"/>
        <end position="76"/>
    </location>
</feature>
<proteinExistence type="predicted"/>
<feature type="transmembrane region" description="Helical" evidence="1">
    <location>
        <begin position="6"/>
        <end position="24"/>
    </location>
</feature>
<reference evidence="2 3" key="1">
    <citation type="submission" date="2019-03" db="EMBL/GenBank/DDBJ databases">
        <title>Genomic Encyclopedia of Type Strains, Phase IV (KMG-IV): sequencing the most valuable type-strain genomes for metagenomic binning, comparative biology and taxonomic classification.</title>
        <authorList>
            <person name="Goeker M."/>
        </authorList>
    </citation>
    <scope>NUCLEOTIDE SEQUENCE [LARGE SCALE GENOMIC DNA]</scope>
    <source>
        <strain evidence="2 3">DSM 101</strain>
    </source>
</reference>
<keyword evidence="3" id="KW-1185">Reference proteome</keyword>
<dbReference type="AlphaFoldDB" id="A0A4R1I3Z0"/>
<evidence type="ECO:0000256" key="1">
    <source>
        <dbReference type="SAM" id="Phobius"/>
    </source>
</evidence>
<dbReference type="EMBL" id="SMFY01000002">
    <property type="protein sequence ID" value="TCK28070.1"/>
    <property type="molecule type" value="Genomic_DNA"/>
</dbReference>
<keyword evidence="1" id="KW-0472">Membrane</keyword>
<keyword evidence="1" id="KW-0812">Transmembrane</keyword>
<protein>
    <submittedName>
        <fullName evidence="2">Uncharacterized protein</fullName>
    </submittedName>
</protein>
<keyword evidence="1" id="KW-1133">Transmembrane helix</keyword>
<comment type="caution">
    <text evidence="2">The sequence shown here is derived from an EMBL/GenBank/DDBJ whole genome shotgun (WGS) entry which is preliminary data.</text>
</comment>
<name>A0A4R1I3Z0_ANCAQ</name>
<evidence type="ECO:0000313" key="2">
    <source>
        <dbReference type="EMBL" id="TCK28070.1"/>
    </source>
</evidence>
<gene>
    <name evidence="2" type="ORF">EV667_2066</name>
</gene>
<evidence type="ECO:0000313" key="3">
    <source>
        <dbReference type="Proteomes" id="UP000295030"/>
    </source>
</evidence>
<dbReference type="RefSeq" id="WP_131836302.1">
    <property type="nucleotide sequence ID" value="NZ_SMFY01000002.1"/>
</dbReference>
<feature type="transmembrane region" description="Helical" evidence="1">
    <location>
        <begin position="31"/>
        <end position="52"/>
    </location>
</feature>
<dbReference type="Proteomes" id="UP000295030">
    <property type="component" value="Unassembled WGS sequence"/>
</dbReference>
<accession>A0A4R1I3Z0</accession>
<organism evidence="2 3">
    <name type="scientific">Ancylobacter aquaticus</name>
    <dbReference type="NCBI Taxonomy" id="100"/>
    <lineage>
        <taxon>Bacteria</taxon>
        <taxon>Pseudomonadati</taxon>
        <taxon>Pseudomonadota</taxon>
        <taxon>Alphaproteobacteria</taxon>
        <taxon>Hyphomicrobiales</taxon>
        <taxon>Xanthobacteraceae</taxon>
        <taxon>Ancylobacter</taxon>
    </lineage>
</organism>